<dbReference type="Pfam" id="PF00098">
    <property type="entry name" value="zf-CCHC"/>
    <property type="match status" value="1"/>
</dbReference>
<evidence type="ECO:0000256" key="2">
    <source>
        <dbReference type="SAM" id="MobiDB-lite"/>
    </source>
</evidence>
<dbReference type="InterPro" id="IPR001878">
    <property type="entry name" value="Znf_CCHC"/>
</dbReference>
<dbReference type="SMART" id="SM00343">
    <property type="entry name" value="ZnF_C2HC"/>
    <property type="match status" value="1"/>
</dbReference>
<proteinExistence type="predicted"/>
<dbReference type="SUPFAM" id="SSF57756">
    <property type="entry name" value="Retrovirus zinc finger-like domains"/>
    <property type="match status" value="1"/>
</dbReference>
<dbReference type="AlphaFoldDB" id="A0A225UR99"/>
<protein>
    <recommendedName>
        <fullName evidence="3">CCHC-type domain-containing protein</fullName>
    </recommendedName>
</protein>
<dbReference type="GO" id="GO:0003676">
    <property type="term" value="F:nucleic acid binding"/>
    <property type="evidence" value="ECO:0007669"/>
    <property type="project" value="InterPro"/>
</dbReference>
<feature type="region of interest" description="Disordered" evidence="2">
    <location>
        <begin position="188"/>
        <end position="215"/>
    </location>
</feature>
<dbReference type="InterPro" id="IPR054722">
    <property type="entry name" value="PolX-like_BBD"/>
</dbReference>
<name>A0A225UR99_9STRA</name>
<dbReference type="EMBL" id="NBNE01012870">
    <property type="protein sequence ID" value="OWY95491.1"/>
    <property type="molecule type" value="Genomic_DNA"/>
</dbReference>
<dbReference type="Proteomes" id="UP000198211">
    <property type="component" value="Unassembled WGS sequence"/>
</dbReference>
<feature type="compositionally biased region" description="Polar residues" evidence="2">
    <location>
        <begin position="205"/>
        <end position="214"/>
    </location>
</feature>
<dbReference type="OrthoDB" id="124577at2759"/>
<feature type="non-terminal residue" evidence="4">
    <location>
        <position position="382"/>
    </location>
</feature>
<feature type="region of interest" description="Disordered" evidence="2">
    <location>
        <begin position="129"/>
        <end position="162"/>
    </location>
</feature>
<evidence type="ECO:0000256" key="1">
    <source>
        <dbReference type="PROSITE-ProRule" id="PRU00047"/>
    </source>
</evidence>
<accession>A0A225UR99</accession>
<organism evidence="4 5">
    <name type="scientific">Phytophthora megakarya</name>
    <dbReference type="NCBI Taxonomy" id="4795"/>
    <lineage>
        <taxon>Eukaryota</taxon>
        <taxon>Sar</taxon>
        <taxon>Stramenopiles</taxon>
        <taxon>Oomycota</taxon>
        <taxon>Peronosporomycetes</taxon>
        <taxon>Peronosporales</taxon>
        <taxon>Peronosporaceae</taxon>
        <taxon>Phytophthora</taxon>
    </lineage>
</organism>
<feature type="compositionally biased region" description="Basic and acidic residues" evidence="2">
    <location>
        <begin position="152"/>
        <end position="162"/>
    </location>
</feature>
<dbReference type="GO" id="GO:0008270">
    <property type="term" value="F:zinc ion binding"/>
    <property type="evidence" value="ECO:0007669"/>
    <property type="project" value="UniProtKB-KW"/>
</dbReference>
<feature type="domain" description="CCHC-type" evidence="3">
    <location>
        <begin position="168"/>
        <end position="183"/>
    </location>
</feature>
<keyword evidence="5" id="KW-1185">Reference proteome</keyword>
<evidence type="ECO:0000313" key="5">
    <source>
        <dbReference type="Proteomes" id="UP000198211"/>
    </source>
</evidence>
<keyword evidence="1" id="KW-0862">Zinc</keyword>
<evidence type="ECO:0000259" key="3">
    <source>
        <dbReference type="PROSITE" id="PS50158"/>
    </source>
</evidence>
<evidence type="ECO:0000313" key="4">
    <source>
        <dbReference type="EMBL" id="OWY95491.1"/>
    </source>
</evidence>
<gene>
    <name evidence="4" type="ORF">PHMEG_00034493</name>
</gene>
<keyword evidence="1" id="KW-0479">Metal-binding</keyword>
<dbReference type="Gene3D" id="4.10.60.10">
    <property type="entry name" value="Zinc finger, CCHC-type"/>
    <property type="match status" value="1"/>
</dbReference>
<reference evidence="5" key="1">
    <citation type="submission" date="2017-03" db="EMBL/GenBank/DDBJ databases">
        <title>Phytopthora megakarya and P. palmivora, two closely related causual agents of cacao black pod achieved similar genome size and gene model numbers by different mechanisms.</title>
        <authorList>
            <person name="Ali S."/>
            <person name="Shao J."/>
            <person name="Larry D.J."/>
            <person name="Kronmiller B."/>
            <person name="Shen D."/>
            <person name="Strem M.D."/>
            <person name="Melnick R.L."/>
            <person name="Guiltinan M.J."/>
            <person name="Tyler B.M."/>
            <person name="Meinhardt L.W."/>
            <person name="Bailey B.A."/>
        </authorList>
    </citation>
    <scope>NUCLEOTIDE SEQUENCE [LARGE SCALE GENOMIC DNA]</scope>
    <source>
        <strain evidence="5">zdho120</strain>
    </source>
</reference>
<dbReference type="PROSITE" id="PS50158">
    <property type="entry name" value="ZF_CCHC"/>
    <property type="match status" value="1"/>
</dbReference>
<comment type="caution">
    <text evidence="4">The sequence shown here is derived from an EMBL/GenBank/DDBJ whole genome shotgun (WGS) entry which is preliminary data.</text>
</comment>
<dbReference type="InterPro" id="IPR036875">
    <property type="entry name" value="Znf_CCHC_sf"/>
</dbReference>
<keyword evidence="1" id="KW-0863">Zinc-finger</keyword>
<sequence>MAIGKVTEDASWSQDQKDEYTKKQTKIQMLIMGSLTTRLAQNLIDQKNGTDMWAELCKEQRRHKAQKVYHLQIELHRTHLLANGSAREHFNAMFRSKNELVEFGSPLSDLQMLILTAENHSKDWKKSAFGNNQEKKKQGNASGIPKGSRNKNAGDETKKNTQKSDVECFNCGGKGHYKRDCPDLEAKPKKSAHAKMARTSEKPVESSTYTSTAKVDNHGHKRDVVVGEVVKRVAKDYYPSRWYFDSGTNEHIVASKEYFTVLNSMEDSDWNPMISGFADGVDAKAEGFRTTLLGVMIVEEMVFVFVEDVLYVSKAGCNLFSPGQALAQGFKMSWDQDSMMFGMSNEGAEVIRAKLEHRLWKFDAHNIGGITGKSKTTPIKKR</sequence>
<dbReference type="Pfam" id="PF22936">
    <property type="entry name" value="Pol_BBD"/>
    <property type="match status" value="1"/>
</dbReference>